<evidence type="ECO:0000313" key="1">
    <source>
        <dbReference type="EMBL" id="SPJ92389.1"/>
    </source>
</evidence>
<dbReference type="Proteomes" id="UP001187734">
    <property type="component" value="Unassembled WGS sequence"/>
</dbReference>
<organism evidence="1 2">
    <name type="scientific">Fusarium torulosum</name>
    <dbReference type="NCBI Taxonomy" id="33205"/>
    <lineage>
        <taxon>Eukaryota</taxon>
        <taxon>Fungi</taxon>
        <taxon>Dikarya</taxon>
        <taxon>Ascomycota</taxon>
        <taxon>Pezizomycotina</taxon>
        <taxon>Sordariomycetes</taxon>
        <taxon>Hypocreomycetidae</taxon>
        <taxon>Hypocreales</taxon>
        <taxon>Nectriaceae</taxon>
        <taxon>Fusarium</taxon>
    </lineage>
</organism>
<name>A0AAE8MMV3_9HYPO</name>
<reference evidence="1" key="1">
    <citation type="submission" date="2018-03" db="EMBL/GenBank/DDBJ databases">
        <authorList>
            <person name="Guldener U."/>
        </authorList>
    </citation>
    <scope>NUCLEOTIDE SEQUENCE</scope>
</reference>
<comment type="caution">
    <text evidence="1">The sequence shown here is derived from an EMBL/GenBank/DDBJ whole genome shotgun (WGS) entry which is preliminary data.</text>
</comment>
<gene>
    <name evidence="1" type="ORF">FTOL_13675</name>
</gene>
<accession>A0AAE8MMV3</accession>
<sequence length="36" mass="4219">MGMAHVRNLPSCEDMNPAVKEEASRWDGSTRMDWYF</sequence>
<dbReference type="AlphaFoldDB" id="A0AAE8MMV3"/>
<dbReference type="EMBL" id="ONZP01000942">
    <property type="protein sequence ID" value="SPJ92389.1"/>
    <property type="molecule type" value="Genomic_DNA"/>
</dbReference>
<proteinExistence type="predicted"/>
<protein>
    <submittedName>
        <fullName evidence="1">Uncharacterized protein</fullName>
    </submittedName>
</protein>
<keyword evidence="2" id="KW-1185">Reference proteome</keyword>
<evidence type="ECO:0000313" key="2">
    <source>
        <dbReference type="Proteomes" id="UP001187734"/>
    </source>
</evidence>